<keyword evidence="3 7" id="KW-0081">Bacteriolytic enzyme</keyword>
<comment type="similarity">
    <text evidence="7">Belongs to the glycosyl hydrolase 24 family.</text>
</comment>
<name>A0A844XVR8_9SPHN</name>
<comment type="catalytic activity">
    <reaction evidence="1 7">
        <text>Hydrolysis of (1-&gt;4)-beta-linkages between N-acetylmuramic acid and N-acetyl-D-glucosamine residues in a peptidoglycan and between N-acetyl-D-glucosamine residues in chitodextrins.</text>
        <dbReference type="EC" id="3.2.1.17"/>
    </reaction>
</comment>
<evidence type="ECO:0000256" key="7">
    <source>
        <dbReference type="RuleBase" id="RU003788"/>
    </source>
</evidence>
<evidence type="ECO:0000313" key="8">
    <source>
        <dbReference type="EMBL" id="MXO49052.1"/>
    </source>
</evidence>
<dbReference type="EMBL" id="WTYC01000007">
    <property type="protein sequence ID" value="MXO49052.1"/>
    <property type="molecule type" value="Genomic_DNA"/>
</dbReference>
<dbReference type="InterPro" id="IPR034690">
    <property type="entry name" value="Endolysin_T4_type"/>
</dbReference>
<dbReference type="InterPro" id="IPR033907">
    <property type="entry name" value="Endolysin_autolysin"/>
</dbReference>
<accession>A0A844XVR8</accession>
<dbReference type="GO" id="GO:0031640">
    <property type="term" value="P:killing of cells of another organism"/>
    <property type="evidence" value="ECO:0007669"/>
    <property type="project" value="UniProtKB-KW"/>
</dbReference>
<dbReference type="InterPro" id="IPR023347">
    <property type="entry name" value="Lysozyme_dom_sf"/>
</dbReference>
<comment type="caution">
    <text evidence="8">The sequence shown here is derived from an EMBL/GenBank/DDBJ whole genome shotgun (WGS) entry which is preliminary data.</text>
</comment>
<keyword evidence="2 7" id="KW-0929">Antimicrobial</keyword>
<dbReference type="PANTHER" id="PTHR38107">
    <property type="match status" value="1"/>
</dbReference>
<dbReference type="Gene3D" id="1.10.530.40">
    <property type="match status" value="1"/>
</dbReference>
<dbReference type="GO" id="GO:0042742">
    <property type="term" value="P:defense response to bacterium"/>
    <property type="evidence" value="ECO:0007669"/>
    <property type="project" value="UniProtKB-KW"/>
</dbReference>
<dbReference type="EC" id="3.2.1.17" evidence="7"/>
<dbReference type="AlphaFoldDB" id="A0A844XVR8"/>
<organism evidence="8 9">
    <name type="scientific">Qipengyuania vulgaris</name>
    <dbReference type="NCBI Taxonomy" id="291985"/>
    <lineage>
        <taxon>Bacteria</taxon>
        <taxon>Pseudomonadati</taxon>
        <taxon>Pseudomonadota</taxon>
        <taxon>Alphaproteobacteria</taxon>
        <taxon>Sphingomonadales</taxon>
        <taxon>Erythrobacteraceae</taxon>
        <taxon>Qipengyuania</taxon>
    </lineage>
</organism>
<dbReference type="Pfam" id="PF00959">
    <property type="entry name" value="Phage_lysozyme"/>
    <property type="match status" value="1"/>
</dbReference>
<evidence type="ECO:0000313" key="9">
    <source>
        <dbReference type="Proteomes" id="UP000448199"/>
    </source>
</evidence>
<dbReference type="HAMAP" id="MF_04110">
    <property type="entry name" value="ENDOLYSIN_T4"/>
    <property type="match status" value="1"/>
</dbReference>
<evidence type="ECO:0000256" key="3">
    <source>
        <dbReference type="ARBA" id="ARBA00022638"/>
    </source>
</evidence>
<dbReference type="InterPro" id="IPR002196">
    <property type="entry name" value="Glyco_hydro_24"/>
</dbReference>
<sequence>MGVGAMSLAAFTGTPGQKTNSRKNDHIEMALSASEGVRKPASLFKASDQFKQALIEEEGVRYTVYRDVAGYPTVGIGHLIRPADKLRLGDRISDQQALDFLDQDLAIAERGVRILVGDLPLHQHEFDALLDLVYNVGLGNVSQSESPRLNAAIQSRDYDAISDELNYTHAGGRVARGLEFRSERREQIFLDASYEDPRETGSSNLS</sequence>
<dbReference type="GO" id="GO:0003796">
    <property type="term" value="F:lysozyme activity"/>
    <property type="evidence" value="ECO:0007669"/>
    <property type="project" value="UniProtKB-EC"/>
</dbReference>
<evidence type="ECO:0000256" key="6">
    <source>
        <dbReference type="ARBA" id="ARBA00023295"/>
    </source>
</evidence>
<keyword evidence="5" id="KW-1035">Host cytoplasm</keyword>
<keyword evidence="6 7" id="KW-0326">Glycosidase</keyword>
<dbReference type="InterPro" id="IPR023346">
    <property type="entry name" value="Lysozyme-like_dom_sf"/>
</dbReference>
<gene>
    <name evidence="8" type="ORF">GRI69_12365</name>
</gene>
<evidence type="ECO:0000256" key="5">
    <source>
        <dbReference type="ARBA" id="ARBA00023200"/>
    </source>
</evidence>
<keyword evidence="4 7" id="KW-0378">Hydrolase</keyword>
<evidence type="ECO:0000256" key="4">
    <source>
        <dbReference type="ARBA" id="ARBA00022801"/>
    </source>
</evidence>
<dbReference type="CDD" id="cd00737">
    <property type="entry name" value="lyz_endolysin_autolysin"/>
    <property type="match status" value="1"/>
</dbReference>
<dbReference type="OrthoDB" id="5327667at2"/>
<dbReference type="GO" id="GO:0009253">
    <property type="term" value="P:peptidoglycan catabolic process"/>
    <property type="evidence" value="ECO:0007669"/>
    <property type="project" value="InterPro"/>
</dbReference>
<protein>
    <recommendedName>
        <fullName evidence="7">Lysozyme</fullName>
        <ecNumber evidence="7">3.2.1.17</ecNumber>
    </recommendedName>
</protein>
<dbReference type="GO" id="GO:0016998">
    <property type="term" value="P:cell wall macromolecule catabolic process"/>
    <property type="evidence" value="ECO:0007669"/>
    <property type="project" value="InterPro"/>
</dbReference>
<evidence type="ECO:0000256" key="2">
    <source>
        <dbReference type="ARBA" id="ARBA00022529"/>
    </source>
</evidence>
<keyword evidence="9" id="KW-1185">Reference proteome</keyword>
<evidence type="ECO:0000256" key="1">
    <source>
        <dbReference type="ARBA" id="ARBA00000632"/>
    </source>
</evidence>
<dbReference type="InterPro" id="IPR051018">
    <property type="entry name" value="Bacteriophage_GH24"/>
</dbReference>
<dbReference type="SUPFAM" id="SSF53955">
    <property type="entry name" value="Lysozyme-like"/>
    <property type="match status" value="1"/>
</dbReference>
<dbReference type="Proteomes" id="UP000448199">
    <property type="component" value="Unassembled WGS sequence"/>
</dbReference>
<reference evidence="8 9" key="1">
    <citation type="submission" date="2019-12" db="EMBL/GenBank/DDBJ databases">
        <title>Genomic-based taxomic classification of the family Erythrobacteraceae.</title>
        <authorList>
            <person name="Xu L."/>
        </authorList>
    </citation>
    <scope>NUCLEOTIDE SEQUENCE [LARGE SCALE GENOMIC DNA]</scope>
    <source>
        <strain evidence="8 9">DSM 17792</strain>
    </source>
</reference>
<dbReference type="PANTHER" id="PTHR38107:SF3">
    <property type="entry name" value="LYSOZYME RRRD-RELATED"/>
    <property type="match status" value="1"/>
</dbReference>
<proteinExistence type="inferred from homology"/>